<reference evidence="2" key="1">
    <citation type="submission" date="2023-03" db="EMBL/GenBank/DDBJ databases">
        <title>Near-Complete genome sequence of Lipomyces tetrasporous NRRL Y-64009, an oleaginous yeast capable of growing on lignocellulosic hydrolysates.</title>
        <authorList>
            <consortium name="Lawrence Berkeley National Laboratory"/>
            <person name="Jagtap S.S."/>
            <person name="Liu J.-J."/>
            <person name="Walukiewicz H.E."/>
            <person name="Pangilinan J."/>
            <person name="Lipzen A."/>
            <person name="Ahrendt S."/>
            <person name="Koriabine M."/>
            <person name="Cobaugh K."/>
            <person name="Salamov A."/>
            <person name="Yoshinaga Y."/>
            <person name="Ng V."/>
            <person name="Daum C."/>
            <person name="Grigoriev I.V."/>
            <person name="Slininger P.J."/>
            <person name="Dien B.S."/>
            <person name="Jin Y.-S."/>
            <person name="Rao C.V."/>
        </authorList>
    </citation>
    <scope>NUCLEOTIDE SEQUENCE</scope>
    <source>
        <strain evidence="2">NRRL Y-64009</strain>
    </source>
</reference>
<keyword evidence="3" id="KW-1185">Reference proteome</keyword>
<evidence type="ECO:0000256" key="1">
    <source>
        <dbReference type="SAM" id="Phobius"/>
    </source>
</evidence>
<protein>
    <submittedName>
        <fullName evidence="2">Uncharacterized protein</fullName>
    </submittedName>
</protein>
<keyword evidence="1" id="KW-1133">Transmembrane helix</keyword>
<sequence>MWPHEKIKGSPASFASLANPFLTISPHHSLDIDDYIYIYIYIVIAVFRPPLISLKLASRWVLRRSAVRYCAACVEDLFLAIISFPVLLVLSICLWTSLNARVSSHSLNFGIGSSQSRYPTKLC</sequence>
<dbReference type="AlphaFoldDB" id="A0AAD7QJV5"/>
<feature type="transmembrane region" description="Helical" evidence="1">
    <location>
        <begin position="77"/>
        <end position="98"/>
    </location>
</feature>
<comment type="caution">
    <text evidence="2">The sequence shown here is derived from an EMBL/GenBank/DDBJ whole genome shotgun (WGS) entry which is preliminary data.</text>
</comment>
<feature type="transmembrane region" description="Helical" evidence="1">
    <location>
        <begin position="36"/>
        <end position="57"/>
    </location>
</feature>
<dbReference type="RefSeq" id="XP_056039946.1">
    <property type="nucleotide sequence ID" value="XM_056191098.1"/>
</dbReference>
<name>A0AAD7QJV5_9ASCO</name>
<dbReference type="Proteomes" id="UP001217417">
    <property type="component" value="Unassembled WGS sequence"/>
</dbReference>
<dbReference type="GeneID" id="80886264"/>
<proteinExistence type="predicted"/>
<keyword evidence="1" id="KW-0472">Membrane</keyword>
<gene>
    <name evidence="2" type="ORF">POJ06DRAFT_47673</name>
</gene>
<evidence type="ECO:0000313" key="2">
    <source>
        <dbReference type="EMBL" id="KAJ8096496.1"/>
    </source>
</evidence>
<evidence type="ECO:0000313" key="3">
    <source>
        <dbReference type="Proteomes" id="UP001217417"/>
    </source>
</evidence>
<organism evidence="2 3">
    <name type="scientific">Lipomyces tetrasporus</name>
    <dbReference type="NCBI Taxonomy" id="54092"/>
    <lineage>
        <taxon>Eukaryota</taxon>
        <taxon>Fungi</taxon>
        <taxon>Dikarya</taxon>
        <taxon>Ascomycota</taxon>
        <taxon>Saccharomycotina</taxon>
        <taxon>Lipomycetes</taxon>
        <taxon>Lipomycetales</taxon>
        <taxon>Lipomycetaceae</taxon>
        <taxon>Lipomyces</taxon>
    </lineage>
</organism>
<keyword evidence="1" id="KW-0812">Transmembrane</keyword>
<accession>A0AAD7QJV5</accession>
<dbReference type="EMBL" id="JARPMG010000015">
    <property type="protein sequence ID" value="KAJ8096496.1"/>
    <property type="molecule type" value="Genomic_DNA"/>
</dbReference>